<keyword evidence="4 10" id="KW-0285">Flavoprotein</keyword>
<dbReference type="Proteomes" id="UP000746471">
    <property type="component" value="Unassembled WGS sequence"/>
</dbReference>
<comment type="cofactor">
    <cofactor evidence="1 10">
        <name>Mg(2+)</name>
        <dbReference type="ChEBI" id="CHEBI:18420"/>
    </cofactor>
</comment>
<evidence type="ECO:0000256" key="5">
    <source>
        <dbReference type="ARBA" id="ARBA00022679"/>
    </source>
</evidence>
<evidence type="ECO:0000256" key="8">
    <source>
        <dbReference type="ARBA" id="ARBA00022842"/>
    </source>
</evidence>
<dbReference type="InterPro" id="IPR003374">
    <property type="entry name" value="ApbE-like_sf"/>
</dbReference>
<comment type="catalytic activity">
    <reaction evidence="9 10">
        <text>L-threonyl-[protein] + FAD = FMN-L-threonyl-[protein] + AMP + H(+)</text>
        <dbReference type="Rhea" id="RHEA:36847"/>
        <dbReference type="Rhea" id="RHEA-COMP:11060"/>
        <dbReference type="Rhea" id="RHEA-COMP:11061"/>
        <dbReference type="ChEBI" id="CHEBI:15378"/>
        <dbReference type="ChEBI" id="CHEBI:30013"/>
        <dbReference type="ChEBI" id="CHEBI:57692"/>
        <dbReference type="ChEBI" id="CHEBI:74257"/>
        <dbReference type="ChEBI" id="CHEBI:456215"/>
        <dbReference type="EC" id="2.7.1.180"/>
    </reaction>
</comment>
<evidence type="ECO:0000313" key="13">
    <source>
        <dbReference type="Proteomes" id="UP000746471"/>
    </source>
</evidence>
<evidence type="ECO:0000256" key="7">
    <source>
        <dbReference type="ARBA" id="ARBA00022827"/>
    </source>
</evidence>
<dbReference type="PROSITE" id="PS51257">
    <property type="entry name" value="PROKAR_LIPOPROTEIN"/>
    <property type="match status" value="1"/>
</dbReference>
<organism evidence="12 13">
    <name type="scientific">Fusibacter paucivorans</name>
    <dbReference type="NCBI Taxonomy" id="76009"/>
    <lineage>
        <taxon>Bacteria</taxon>
        <taxon>Bacillati</taxon>
        <taxon>Bacillota</taxon>
        <taxon>Clostridia</taxon>
        <taxon>Eubacteriales</taxon>
        <taxon>Eubacteriales Family XII. Incertae Sedis</taxon>
        <taxon>Fusibacter</taxon>
    </lineage>
</organism>
<proteinExistence type="inferred from homology"/>
<keyword evidence="10" id="KW-0997">Cell inner membrane</keyword>
<dbReference type="InterPro" id="IPR024932">
    <property type="entry name" value="ApbE"/>
</dbReference>
<comment type="caution">
    <text evidence="12">The sequence shown here is derived from an EMBL/GenBank/DDBJ whole genome shotgun (WGS) entry which is preliminary data.</text>
</comment>
<evidence type="ECO:0000256" key="3">
    <source>
        <dbReference type="ARBA" id="ARBA00016337"/>
    </source>
</evidence>
<comment type="similarity">
    <text evidence="10">Belongs to the ApbE family.</text>
</comment>
<dbReference type="Gene3D" id="3.10.520.10">
    <property type="entry name" value="ApbE-like domains"/>
    <property type="match status" value="1"/>
</dbReference>
<feature type="region of interest" description="Disordered" evidence="11">
    <location>
        <begin position="24"/>
        <end position="44"/>
    </location>
</feature>
<evidence type="ECO:0000313" key="12">
    <source>
        <dbReference type="EMBL" id="MBS7527297.1"/>
    </source>
</evidence>
<name>A0ABS5PTC1_9FIRM</name>
<keyword evidence="10" id="KW-0472">Membrane</keyword>
<keyword evidence="13" id="KW-1185">Reference proteome</keyword>
<keyword evidence="7 10" id="KW-0274">FAD</keyword>
<feature type="signal peptide" evidence="10">
    <location>
        <begin position="1"/>
        <end position="23"/>
    </location>
</feature>
<evidence type="ECO:0000256" key="10">
    <source>
        <dbReference type="RuleBase" id="RU363002"/>
    </source>
</evidence>
<protein>
    <recommendedName>
        <fullName evidence="3 10">FAD:protein FMN transferase</fullName>
        <ecNumber evidence="2 10">2.7.1.180</ecNumber>
    </recommendedName>
</protein>
<dbReference type="GO" id="GO:0016740">
    <property type="term" value="F:transferase activity"/>
    <property type="evidence" value="ECO:0007669"/>
    <property type="project" value="UniProtKB-KW"/>
</dbReference>
<reference evidence="12 13" key="1">
    <citation type="submission" date="2021-05" db="EMBL/GenBank/DDBJ databases">
        <title>Fusibacter ferrireducens sp. nov., an anaerobic, sulfur- and Fe-reducing bacterium isolated from the mangrove sediment.</title>
        <authorList>
            <person name="Qiu D."/>
        </authorList>
    </citation>
    <scope>NUCLEOTIDE SEQUENCE [LARGE SCALE GENOMIC DNA]</scope>
    <source>
        <strain evidence="12 13">DSM 12116</strain>
    </source>
</reference>
<keyword evidence="8 10" id="KW-0460">Magnesium</keyword>
<accession>A0ABS5PTC1</accession>
<dbReference type="RefSeq" id="WP_213237156.1">
    <property type="nucleotide sequence ID" value="NZ_JAHBCL010000018.1"/>
</dbReference>
<dbReference type="Pfam" id="PF02424">
    <property type="entry name" value="ApbE"/>
    <property type="match status" value="1"/>
</dbReference>
<gene>
    <name evidence="12" type="ORF">KHM83_11450</name>
</gene>
<keyword evidence="10" id="KW-1003">Cell membrane</keyword>
<dbReference type="EC" id="2.7.1.180" evidence="2 10"/>
<dbReference type="SUPFAM" id="SSF143631">
    <property type="entry name" value="ApbE-like"/>
    <property type="match status" value="1"/>
</dbReference>
<evidence type="ECO:0000256" key="2">
    <source>
        <dbReference type="ARBA" id="ARBA00011955"/>
    </source>
</evidence>
<feature type="chain" id="PRO_5044979073" description="FAD:protein FMN transferase" evidence="10">
    <location>
        <begin position="24"/>
        <end position="399"/>
    </location>
</feature>
<keyword evidence="10" id="KW-0449">Lipoprotein</keyword>
<keyword evidence="10" id="KW-0732">Signal</keyword>
<comment type="function">
    <text evidence="10">Flavin transferase that catalyzes the transfer of the FMN moiety of FAD and its covalent binding to the hydroxyl group of a threonine residue in a target flavoprotein.</text>
</comment>
<keyword evidence="6 10" id="KW-0479">Metal-binding</keyword>
<dbReference type="PANTHER" id="PTHR30040:SF2">
    <property type="entry name" value="FAD:PROTEIN FMN TRANSFERASE"/>
    <property type="match status" value="1"/>
</dbReference>
<evidence type="ECO:0000256" key="4">
    <source>
        <dbReference type="ARBA" id="ARBA00022630"/>
    </source>
</evidence>
<evidence type="ECO:0000256" key="9">
    <source>
        <dbReference type="ARBA" id="ARBA00048540"/>
    </source>
</evidence>
<keyword evidence="5 10" id="KW-0808">Transferase</keyword>
<evidence type="ECO:0000256" key="1">
    <source>
        <dbReference type="ARBA" id="ARBA00001946"/>
    </source>
</evidence>
<comment type="subcellular location">
    <subcellularLocation>
        <location evidence="10">Cell inner membrane</location>
        <topology evidence="10">Lipid-anchor</topology>
        <orientation evidence="10">Periplasmic side</orientation>
    </subcellularLocation>
</comment>
<dbReference type="EMBL" id="JAHBCL010000018">
    <property type="protein sequence ID" value="MBS7527297.1"/>
    <property type="molecule type" value="Genomic_DNA"/>
</dbReference>
<dbReference type="PANTHER" id="PTHR30040">
    <property type="entry name" value="THIAMINE BIOSYNTHESIS LIPOPROTEIN APBE"/>
    <property type="match status" value="1"/>
</dbReference>
<evidence type="ECO:0000256" key="11">
    <source>
        <dbReference type="SAM" id="MobiDB-lite"/>
    </source>
</evidence>
<evidence type="ECO:0000256" key="6">
    <source>
        <dbReference type="ARBA" id="ARBA00022723"/>
    </source>
</evidence>
<sequence length="399" mass="43791">MKGRLAIWMLCAVLMLSACQNQSADSSTDSEHTTTVDSTDAETSEAIGVYTSDEQFELPGDLIRSNATVVDDSKTQSIITSQESYQIGTYIKISVYADMQAPDKLFDEIFYTIDFYEKMIAKNITTSEVDAINAAAGIEPVAVSDDLWMLIQQGLAYSALSDGKFDITIGPLVDLWGIGTDTAHIPDQTEIDAAVALINYHDIELDEANHSVYLKREGMKLDLGAIAKGYIADAIKQVILNRGYEHAIINLGGNVLTVGTKPNSDYWSVGVRDPNGGQSDIVGILKLRDNAIVSSGIYERFFIEDGVRYHHILNPYTGYPEQNHLASISIVSEKSVDGDGLSTSLFVMGLDEAYAYAETRDDIEVLFITDENKIYFTDGLADVFVPTNTLYEVVGAYKQ</sequence>